<dbReference type="InterPro" id="IPR011547">
    <property type="entry name" value="SLC26A/SulP_dom"/>
</dbReference>
<evidence type="ECO:0000256" key="1">
    <source>
        <dbReference type="ARBA" id="ARBA00004141"/>
    </source>
</evidence>
<feature type="domain" description="STAS" evidence="7">
    <location>
        <begin position="491"/>
        <end position="653"/>
    </location>
</feature>
<keyword evidence="3 6" id="KW-1133">Transmembrane helix</keyword>
<dbReference type="InterPro" id="IPR001902">
    <property type="entry name" value="SLC26A/SulP_fam"/>
</dbReference>
<organism evidence="8 9">
    <name type="scientific">Aquarana catesbeiana</name>
    <name type="common">American bullfrog</name>
    <name type="synonym">Rana catesbeiana</name>
    <dbReference type="NCBI Taxonomy" id="8400"/>
    <lineage>
        <taxon>Eukaryota</taxon>
        <taxon>Metazoa</taxon>
        <taxon>Chordata</taxon>
        <taxon>Craniata</taxon>
        <taxon>Vertebrata</taxon>
        <taxon>Euteleostomi</taxon>
        <taxon>Amphibia</taxon>
        <taxon>Batrachia</taxon>
        <taxon>Anura</taxon>
        <taxon>Neobatrachia</taxon>
        <taxon>Ranoidea</taxon>
        <taxon>Ranidae</taxon>
        <taxon>Aquarana</taxon>
    </lineage>
</organism>
<evidence type="ECO:0000259" key="7">
    <source>
        <dbReference type="PROSITE" id="PS50801"/>
    </source>
</evidence>
<dbReference type="Pfam" id="PF01740">
    <property type="entry name" value="STAS"/>
    <property type="match status" value="1"/>
</dbReference>
<evidence type="ECO:0000313" key="8">
    <source>
        <dbReference type="EMBL" id="PIO26821.1"/>
    </source>
</evidence>
<feature type="transmembrane region" description="Helical" evidence="6">
    <location>
        <begin position="82"/>
        <end position="100"/>
    </location>
</feature>
<dbReference type="GO" id="GO:0016020">
    <property type="term" value="C:membrane"/>
    <property type="evidence" value="ECO:0007669"/>
    <property type="project" value="UniProtKB-SubCell"/>
</dbReference>
<keyword evidence="2 6" id="KW-0812">Transmembrane</keyword>
<evidence type="ECO:0000313" key="9">
    <source>
        <dbReference type="Proteomes" id="UP000228934"/>
    </source>
</evidence>
<evidence type="ECO:0000256" key="3">
    <source>
        <dbReference type="ARBA" id="ARBA00022989"/>
    </source>
</evidence>
<feature type="transmembrane region" description="Helical" evidence="6">
    <location>
        <begin position="39"/>
        <end position="62"/>
    </location>
</feature>
<dbReference type="InterPro" id="IPR036513">
    <property type="entry name" value="STAS_dom_sf"/>
</dbReference>
<comment type="subcellular location">
    <subcellularLocation>
        <location evidence="1">Membrane</location>
        <topology evidence="1">Multi-pass membrane protein</topology>
    </subcellularLocation>
</comment>
<feature type="region of interest" description="Disordered" evidence="5">
    <location>
        <begin position="564"/>
        <end position="585"/>
    </location>
</feature>
<sequence length="685" mass="75062">MFVSGSCTSRRALLIVKSFFPVLDWLPKYRWKEWIVNDIISGVSTGLAFALLAAVPVGYGLYSSFFPILTYFILGTSKHISVGPFPVTSLMVGTVVLSMVPDTQFVMQSNTTGLNSTVINTAARDAARIMVSGTLSFLIGIIQLVFGIFQIGFIVRYLADPLVGGFTTAAAFQVFVTQVKQLLNVPTKNYNGVLSIIYVNIQIGNNTAISPRWLRPPALRRSQGTGPGTERLRAEDRARRHRGGTSQDPGDKTIRDIFVNISKTNIADLIAGLLTLVVCVVVKEINDRYKHILRVPIPIEVLVTIVATGISYGANLAQKYNAGIVKTIPSGFIPPMTPDVSMFSELFSSAFSIGIVAYAVAVSVGKSVLAAIVIANLKGMFWQVFDVPPLWRQNKWDAVIWVFACIASIILGLDLGLLAAVIFGLLTIVLRVQLCCELKASSTLQQRGSLPSIRQYASGLGIPATCSLQFGSPPSRCQSSSLSPPVRPALPHMLVMEPEGIKIVRFSSALFYGNIDGLRNGIKKIVGFDVVRVFNKRAKALRKISRLIKKGQLRTTKNGIISEAGTDNEAYEPEEELEDPEAEQNEEVQVKEVEVRVDWNSELPVKVNVPKVSIHSLIFDFAQISFLDVVAVRSMKLIFKEFKRIDVDVYIAACDGKHCILFSNVTPLLATFPFNGYTGCRVYGL</sequence>
<evidence type="ECO:0000256" key="6">
    <source>
        <dbReference type="SAM" id="Phobius"/>
    </source>
</evidence>
<feature type="region of interest" description="Disordered" evidence="5">
    <location>
        <begin position="217"/>
        <end position="249"/>
    </location>
</feature>
<dbReference type="SUPFAM" id="SSF52091">
    <property type="entry name" value="SpoIIaa-like"/>
    <property type="match status" value="1"/>
</dbReference>
<name>A0A2G9RHW5_AQUCT</name>
<dbReference type="Gene3D" id="3.30.750.24">
    <property type="entry name" value="STAS domain"/>
    <property type="match status" value="1"/>
</dbReference>
<dbReference type="InterPro" id="IPR018045">
    <property type="entry name" value="S04_transporter_CS"/>
</dbReference>
<dbReference type="OrthoDB" id="288203at2759"/>
<proteinExistence type="predicted"/>
<dbReference type="GO" id="GO:0008271">
    <property type="term" value="F:secondary active sulfate transmembrane transporter activity"/>
    <property type="evidence" value="ECO:0007669"/>
    <property type="project" value="InterPro"/>
</dbReference>
<feature type="transmembrane region" description="Helical" evidence="6">
    <location>
        <begin position="350"/>
        <end position="377"/>
    </location>
</feature>
<feature type="transmembrane region" description="Helical" evidence="6">
    <location>
        <begin position="266"/>
        <end position="285"/>
    </location>
</feature>
<dbReference type="PROSITE" id="PS50801">
    <property type="entry name" value="STAS"/>
    <property type="match status" value="1"/>
</dbReference>
<evidence type="ECO:0000256" key="4">
    <source>
        <dbReference type="ARBA" id="ARBA00023136"/>
    </source>
</evidence>
<reference evidence="9" key="1">
    <citation type="journal article" date="2017" name="Nat. Commun.">
        <title>The North American bullfrog draft genome provides insight into hormonal regulation of long noncoding RNA.</title>
        <authorList>
            <person name="Hammond S.A."/>
            <person name="Warren R.L."/>
            <person name="Vandervalk B.P."/>
            <person name="Kucuk E."/>
            <person name="Khan H."/>
            <person name="Gibb E.A."/>
            <person name="Pandoh P."/>
            <person name="Kirk H."/>
            <person name="Zhao Y."/>
            <person name="Jones M."/>
            <person name="Mungall A.J."/>
            <person name="Coope R."/>
            <person name="Pleasance S."/>
            <person name="Moore R.A."/>
            <person name="Holt R.A."/>
            <person name="Round J.M."/>
            <person name="Ohora S."/>
            <person name="Walle B.V."/>
            <person name="Veldhoen N."/>
            <person name="Helbing C.C."/>
            <person name="Birol I."/>
        </authorList>
    </citation>
    <scope>NUCLEOTIDE SEQUENCE [LARGE SCALE GENOMIC DNA]</scope>
</reference>
<dbReference type="PANTHER" id="PTHR11814">
    <property type="entry name" value="SULFATE TRANSPORTER"/>
    <property type="match status" value="1"/>
</dbReference>
<dbReference type="EMBL" id="KV943256">
    <property type="protein sequence ID" value="PIO26821.1"/>
    <property type="molecule type" value="Genomic_DNA"/>
</dbReference>
<feature type="compositionally biased region" description="Acidic residues" evidence="5">
    <location>
        <begin position="569"/>
        <end position="585"/>
    </location>
</feature>
<protein>
    <recommendedName>
        <fullName evidence="7">STAS domain-containing protein</fullName>
    </recommendedName>
</protein>
<gene>
    <name evidence="8" type="ORF">AB205_0093930</name>
</gene>
<keyword evidence="9" id="KW-1185">Reference proteome</keyword>
<feature type="transmembrane region" description="Helical" evidence="6">
    <location>
        <begin position="297"/>
        <end position="314"/>
    </location>
</feature>
<dbReference type="AlphaFoldDB" id="A0A2G9RHW5"/>
<feature type="transmembrane region" description="Helical" evidence="6">
    <location>
        <begin position="137"/>
        <end position="159"/>
    </location>
</feature>
<dbReference type="InterPro" id="IPR002645">
    <property type="entry name" value="STAS_dom"/>
</dbReference>
<dbReference type="Pfam" id="PF00916">
    <property type="entry name" value="Sulfate_transp"/>
    <property type="match status" value="2"/>
</dbReference>
<keyword evidence="4 6" id="KW-0472">Membrane</keyword>
<dbReference type="Proteomes" id="UP000228934">
    <property type="component" value="Unassembled WGS sequence"/>
</dbReference>
<evidence type="ECO:0000256" key="2">
    <source>
        <dbReference type="ARBA" id="ARBA00022692"/>
    </source>
</evidence>
<accession>A0A2G9RHW5</accession>
<feature type="transmembrane region" description="Helical" evidence="6">
    <location>
        <begin position="398"/>
        <end position="430"/>
    </location>
</feature>
<dbReference type="PROSITE" id="PS01130">
    <property type="entry name" value="SLC26A"/>
    <property type="match status" value="1"/>
</dbReference>
<evidence type="ECO:0000256" key="5">
    <source>
        <dbReference type="SAM" id="MobiDB-lite"/>
    </source>
</evidence>